<evidence type="ECO:0000256" key="3">
    <source>
        <dbReference type="SAM" id="Phobius"/>
    </source>
</evidence>
<reference evidence="5 6" key="2">
    <citation type="journal article" date="2011" name="J. Bacteriol.">
        <title>Complete genome sequence of the anaerobic, halophilic alkalithermophile Natranaerobius thermophilus JW/NM-WN-LF.</title>
        <authorList>
            <person name="Zhao B."/>
            <person name="Mesbah N.M."/>
            <person name="Dalin E."/>
            <person name="Goodwin L."/>
            <person name="Nolan M."/>
            <person name="Pitluck S."/>
            <person name="Chertkov O."/>
            <person name="Brettin T.S."/>
            <person name="Han J."/>
            <person name="Larimer F.W."/>
            <person name="Land M.L."/>
            <person name="Hauser L."/>
            <person name="Kyrpides N."/>
            <person name="Wiegel J."/>
        </authorList>
    </citation>
    <scope>NUCLEOTIDE SEQUENCE [LARGE SCALE GENOMIC DNA]</scope>
    <source>
        <strain evidence="6">ATCC BAA-1301 / DSM 18059 / JW/NM-WN-LF</strain>
    </source>
</reference>
<keyword evidence="5" id="KW-0346">Stress response</keyword>
<proteinExistence type="predicted"/>
<dbReference type="PRINTS" id="PR00625">
    <property type="entry name" value="JDOMAIN"/>
</dbReference>
<accession>B2A5A8</accession>
<feature type="transmembrane region" description="Helical" evidence="3">
    <location>
        <begin position="42"/>
        <end position="61"/>
    </location>
</feature>
<dbReference type="InterPro" id="IPR001623">
    <property type="entry name" value="DnaJ_domain"/>
</dbReference>
<dbReference type="GO" id="GO:0005737">
    <property type="term" value="C:cytoplasm"/>
    <property type="evidence" value="ECO:0007669"/>
    <property type="project" value="TreeGrafter"/>
</dbReference>
<dbReference type="Proteomes" id="UP000001683">
    <property type="component" value="Chromosome"/>
</dbReference>
<protein>
    <submittedName>
        <fullName evidence="5">Heat shock protein DnaJ domain protein</fullName>
    </submittedName>
</protein>
<dbReference type="Gene3D" id="1.10.287.110">
    <property type="entry name" value="DnaJ domain"/>
    <property type="match status" value="1"/>
</dbReference>
<keyword evidence="3" id="KW-0812">Transmembrane</keyword>
<evidence type="ECO:0000313" key="6">
    <source>
        <dbReference type="Proteomes" id="UP000001683"/>
    </source>
</evidence>
<sequence length="258" mass="30817">MNILKQGIGKLIYVTSLTIYKFFDLIIIFLEASVSLVKSIMSLFFGLVMVGGCFLLLILIGPVTLTLLTNPRLLITVIFLLIYPLLGTILTAYSKYLKYMITEYLFDYANFLIDGKERRFNSFLKYGEEYKRFEYERKERERRERQYQQQKQWEETFRRWQQQSGYGQGHYGQYNWHGNHNTHTNPNVNLKQKYEESCDILNVDYNADKDEIRKAFRKMAKKYHPDINDSPEATKTFKKINNAYEFLSDNIERYKNIQ</sequence>
<dbReference type="InParanoid" id="B2A5A8"/>
<dbReference type="InterPro" id="IPR036869">
    <property type="entry name" value="J_dom_sf"/>
</dbReference>
<dbReference type="PANTHER" id="PTHR43096:SF52">
    <property type="entry name" value="DNAJ HOMOLOG 1, MITOCHONDRIAL-RELATED"/>
    <property type="match status" value="1"/>
</dbReference>
<organism evidence="5 6">
    <name type="scientific">Natranaerobius thermophilus (strain ATCC BAA-1301 / DSM 18059 / JW/NM-WN-LF)</name>
    <dbReference type="NCBI Taxonomy" id="457570"/>
    <lineage>
        <taxon>Bacteria</taxon>
        <taxon>Bacillati</taxon>
        <taxon>Bacillota</taxon>
        <taxon>Clostridia</taxon>
        <taxon>Natranaerobiales</taxon>
        <taxon>Natranaerobiaceae</taxon>
        <taxon>Natranaerobius</taxon>
    </lineage>
</organism>
<dbReference type="GO" id="GO:0042026">
    <property type="term" value="P:protein refolding"/>
    <property type="evidence" value="ECO:0007669"/>
    <property type="project" value="TreeGrafter"/>
</dbReference>
<dbReference type="SMART" id="SM00271">
    <property type="entry name" value="DnaJ"/>
    <property type="match status" value="1"/>
</dbReference>
<evidence type="ECO:0000256" key="2">
    <source>
        <dbReference type="ARBA" id="ARBA00023186"/>
    </source>
</evidence>
<evidence type="ECO:0000313" key="5">
    <source>
        <dbReference type="EMBL" id="ACB83942.1"/>
    </source>
</evidence>
<dbReference type="OrthoDB" id="9779889at2"/>
<feature type="domain" description="J" evidence="4">
    <location>
        <begin position="196"/>
        <end position="258"/>
    </location>
</feature>
<dbReference type="RefSeq" id="WP_012446830.1">
    <property type="nucleotide sequence ID" value="NC_010718.1"/>
</dbReference>
<dbReference type="PANTHER" id="PTHR43096">
    <property type="entry name" value="DNAJ HOMOLOG 1, MITOCHONDRIAL-RELATED"/>
    <property type="match status" value="1"/>
</dbReference>
<name>B2A5A8_NATTJ</name>
<feature type="transmembrane region" description="Helical" evidence="3">
    <location>
        <begin position="12"/>
        <end position="30"/>
    </location>
</feature>
<dbReference type="Pfam" id="PF00226">
    <property type="entry name" value="DnaJ"/>
    <property type="match status" value="1"/>
</dbReference>
<keyword evidence="3" id="KW-0472">Membrane</keyword>
<dbReference type="CDD" id="cd06257">
    <property type="entry name" value="DnaJ"/>
    <property type="match status" value="1"/>
</dbReference>
<keyword evidence="6" id="KW-1185">Reference proteome</keyword>
<dbReference type="SUPFAM" id="SSF46565">
    <property type="entry name" value="Chaperone J-domain"/>
    <property type="match status" value="1"/>
</dbReference>
<evidence type="ECO:0000256" key="1">
    <source>
        <dbReference type="ARBA" id="ARBA00022705"/>
    </source>
</evidence>
<reference evidence="5 6" key="1">
    <citation type="submission" date="2008-04" db="EMBL/GenBank/DDBJ databases">
        <title>Complete sequence of chromosome of Natranaerobius thermophilus JW/NM-WN-LF.</title>
        <authorList>
            <consortium name="US DOE Joint Genome Institute"/>
            <person name="Copeland A."/>
            <person name="Lucas S."/>
            <person name="Lapidus A."/>
            <person name="Glavina del Rio T."/>
            <person name="Dalin E."/>
            <person name="Tice H."/>
            <person name="Bruce D."/>
            <person name="Goodwin L."/>
            <person name="Pitluck S."/>
            <person name="Chertkov O."/>
            <person name="Brettin T."/>
            <person name="Detter J.C."/>
            <person name="Han C."/>
            <person name="Kuske C.R."/>
            <person name="Schmutz J."/>
            <person name="Larimer F."/>
            <person name="Land M."/>
            <person name="Hauser L."/>
            <person name="Kyrpides N."/>
            <person name="Lykidis A."/>
            <person name="Mesbah N.M."/>
            <person name="Wiegel J."/>
        </authorList>
    </citation>
    <scope>NUCLEOTIDE SEQUENCE [LARGE SCALE GENOMIC DNA]</scope>
    <source>
        <strain evidence="6">ATCC BAA-1301 / DSM 18059 / JW/NM-WN-LF</strain>
    </source>
</reference>
<dbReference type="eggNOG" id="COG0484">
    <property type="taxonomic scope" value="Bacteria"/>
</dbReference>
<dbReference type="AlphaFoldDB" id="B2A5A8"/>
<feature type="transmembrane region" description="Helical" evidence="3">
    <location>
        <begin position="73"/>
        <end position="93"/>
    </location>
</feature>
<dbReference type="STRING" id="457570.Nther_0345"/>
<keyword evidence="1" id="KW-0235">DNA replication</keyword>
<dbReference type="EMBL" id="CP001034">
    <property type="protein sequence ID" value="ACB83942.1"/>
    <property type="molecule type" value="Genomic_DNA"/>
</dbReference>
<keyword evidence="3" id="KW-1133">Transmembrane helix</keyword>
<evidence type="ECO:0000259" key="4">
    <source>
        <dbReference type="PROSITE" id="PS50076"/>
    </source>
</evidence>
<keyword evidence="2" id="KW-0143">Chaperone</keyword>
<dbReference type="GO" id="GO:0051082">
    <property type="term" value="F:unfolded protein binding"/>
    <property type="evidence" value="ECO:0007669"/>
    <property type="project" value="TreeGrafter"/>
</dbReference>
<dbReference type="KEGG" id="nth:Nther_0345"/>
<dbReference type="HOGENOM" id="CLU_1056205_0_0_9"/>
<gene>
    <name evidence="5" type="ordered locus">Nther_0345</name>
</gene>
<dbReference type="PROSITE" id="PS50076">
    <property type="entry name" value="DNAJ_2"/>
    <property type="match status" value="1"/>
</dbReference>
<dbReference type="GO" id="GO:0006260">
    <property type="term" value="P:DNA replication"/>
    <property type="evidence" value="ECO:0007669"/>
    <property type="project" value="UniProtKB-KW"/>
</dbReference>